<keyword evidence="10 16" id="KW-0472">Membrane</keyword>
<evidence type="ECO:0000256" key="11">
    <source>
        <dbReference type="ARBA" id="ARBA00023170"/>
    </source>
</evidence>
<comment type="subcellular location">
    <subcellularLocation>
        <location evidence="1">Membrane</location>
        <topology evidence="1">Single-pass type I membrane protein</topology>
    </subcellularLocation>
</comment>
<dbReference type="SUPFAM" id="SSF52200">
    <property type="entry name" value="Toll/Interleukin receptor TIR domain"/>
    <property type="match status" value="1"/>
</dbReference>
<dbReference type="Gene3D" id="3.80.10.10">
    <property type="entry name" value="Ribonuclease Inhibitor"/>
    <property type="match status" value="1"/>
</dbReference>
<feature type="transmembrane region" description="Helical" evidence="16">
    <location>
        <begin position="12"/>
        <end position="31"/>
    </location>
</feature>
<reference evidence="18" key="1">
    <citation type="submission" date="2025-08" db="UniProtKB">
        <authorList>
            <consortium name="Ensembl"/>
        </authorList>
    </citation>
    <scope>IDENTIFICATION</scope>
</reference>
<evidence type="ECO:0000256" key="16">
    <source>
        <dbReference type="SAM" id="Phobius"/>
    </source>
</evidence>
<keyword evidence="4" id="KW-0433">Leucine-rich repeat</keyword>
<dbReference type="Pfam" id="PF13855">
    <property type="entry name" value="LRR_8"/>
    <property type="match status" value="2"/>
</dbReference>
<evidence type="ECO:0000256" key="15">
    <source>
        <dbReference type="PIRSR" id="PIRSR037595-2"/>
    </source>
</evidence>
<dbReference type="GO" id="GO:0002224">
    <property type="term" value="P:toll-like receptor signaling pathway"/>
    <property type="evidence" value="ECO:0007669"/>
    <property type="project" value="InterPro"/>
</dbReference>
<evidence type="ECO:0000256" key="12">
    <source>
        <dbReference type="ARBA" id="ARBA00023180"/>
    </source>
</evidence>
<keyword evidence="12" id="KW-0325">Glycoprotein</keyword>
<dbReference type="Pfam" id="PF01582">
    <property type="entry name" value="TIR"/>
    <property type="match status" value="1"/>
</dbReference>
<keyword evidence="13 14" id="KW-0395">Inflammatory response</keyword>
<keyword evidence="3 14" id="KW-0399">Innate immunity</keyword>
<dbReference type="GO" id="GO:0005886">
    <property type="term" value="C:plasma membrane"/>
    <property type="evidence" value="ECO:0007669"/>
    <property type="project" value="TreeGrafter"/>
</dbReference>
<dbReference type="GO" id="GO:0045087">
    <property type="term" value="P:innate immune response"/>
    <property type="evidence" value="ECO:0007669"/>
    <property type="project" value="UniProtKB-UniRule"/>
</dbReference>
<evidence type="ECO:0000256" key="6">
    <source>
        <dbReference type="ARBA" id="ARBA00022729"/>
    </source>
</evidence>
<evidence type="ECO:0000313" key="18">
    <source>
        <dbReference type="Ensembl" id="ENSPKIP00000033701.1"/>
    </source>
</evidence>
<dbReference type="SUPFAM" id="SSF52047">
    <property type="entry name" value="RNI-like"/>
    <property type="match status" value="1"/>
</dbReference>
<name>A0A3B3SUA6_9TELE</name>
<evidence type="ECO:0000256" key="14">
    <source>
        <dbReference type="PIRNR" id="PIRNR037595"/>
    </source>
</evidence>
<dbReference type="PANTHER" id="PTHR24365:SF539">
    <property type="entry name" value="TOLL-LIKE RECEPTOR 1"/>
    <property type="match status" value="1"/>
</dbReference>
<keyword evidence="6" id="KW-0732">Signal</keyword>
<dbReference type="PROSITE" id="PS50104">
    <property type="entry name" value="TIR"/>
    <property type="match status" value="1"/>
</dbReference>
<evidence type="ECO:0000256" key="4">
    <source>
        <dbReference type="ARBA" id="ARBA00022614"/>
    </source>
</evidence>
<protein>
    <recommendedName>
        <fullName evidence="17">TIR domain-containing protein</fullName>
    </recommendedName>
</protein>
<dbReference type="GO" id="GO:0004888">
    <property type="term" value="F:transmembrane signaling receptor activity"/>
    <property type="evidence" value="ECO:0007669"/>
    <property type="project" value="InterPro"/>
</dbReference>
<dbReference type="PROSITE" id="PS51450">
    <property type="entry name" value="LRR"/>
    <property type="match status" value="3"/>
</dbReference>
<dbReference type="InterPro" id="IPR001611">
    <property type="entry name" value="Leu-rich_rpt"/>
</dbReference>
<dbReference type="PIRSF" id="PIRSF037595">
    <property type="entry name" value="Toll-like_receptor"/>
    <property type="match status" value="1"/>
</dbReference>
<dbReference type="SMART" id="SM00255">
    <property type="entry name" value="TIR"/>
    <property type="match status" value="1"/>
</dbReference>
<sequence>MQNQDEKLRRNLITFALFVLSLMILIADGRFTMQTNTELTCFTQAKEQLDLSKHGLRKVPPNLPMNTQYLDLSYNNISSLHGDDLEHLPNLCVLKLTHNGLEIISPLAFQRNPRVQVLDVSFNVLKIIPDLNLPDLRVLDLSQNLYNSYSLGRSFKNLLNLTSLGLGSPLVKSINTFDFAPLCATPLKNLQLGAGAEMSHFEPGSFTCLPALQEMTLKMSFCEKPLILGDILRDLERINVKSLTLKRFVPDQCDVTSNLFEQLKGMEHLQNITFTDTFFNSSVLTNAVSNVMQSSAETLSFFNITFAQDTPEGVKIHDLPGYNKTVRLRVLTFHKIHHHQYYFPLVSVNTSLFPHLTHLKFSGTGMSIIPCNLISALRSLEVLDLSDNILHNHGLWWSACSSPEEFPSLKQLYLRNNQFKDLQFISNHTHEMKHLNTLDLSKNVIQLSRTNWSPHLTNLSLSNNLLGDAVFDYLSPYMQILNLSQTGITKMTSDTMSQLPDVRHLFLSFNNIKDLPSDLWAPNLEELHVDHNSINIFPQSAFKGLPGLRRLKASNNPFICNCELYWFATSFNKTVLIDWPEDYTCSAPADLAGTTLEKFRPSRMSCDPWLRGVVGVTTTILVTAAFGLVFYACDGAWYLQMLWVWMRVKQRGNQKAQRLGQVFDYHAFISYSQKDSWWVECQLVPHLERENFNLCIHERDFVPGDWIIDNIISCLERSSKTLFVLSQNFIQSDWCTYELFFAQHQAWSIQQDSLVFILLEPIPINSLPRKFLKLRSLLWQQTYLKWPNNDGHKEKIFWARLKSLLQVTNPNTVLEHVAKEMCPLLKDTA</sequence>
<dbReference type="PANTHER" id="PTHR24365">
    <property type="entry name" value="TOLL-LIKE RECEPTOR"/>
    <property type="match status" value="1"/>
</dbReference>
<evidence type="ECO:0000256" key="8">
    <source>
        <dbReference type="ARBA" id="ARBA00022859"/>
    </source>
</evidence>
<dbReference type="FunFam" id="3.40.50.10140:FF:000001">
    <property type="entry name" value="Toll-like receptor 2"/>
    <property type="match status" value="1"/>
</dbReference>
<keyword evidence="5 16" id="KW-0812">Transmembrane</keyword>
<keyword evidence="15" id="KW-1015">Disulfide bond</keyword>
<evidence type="ECO:0000313" key="19">
    <source>
        <dbReference type="Proteomes" id="UP000261540"/>
    </source>
</evidence>
<feature type="disulfide bond" evidence="15">
    <location>
        <begin position="371"/>
        <end position="400"/>
    </location>
</feature>
<dbReference type="SMART" id="SM00082">
    <property type="entry name" value="LRRCT"/>
    <property type="match status" value="1"/>
</dbReference>
<evidence type="ECO:0000256" key="5">
    <source>
        <dbReference type="ARBA" id="ARBA00022692"/>
    </source>
</evidence>
<evidence type="ECO:0000256" key="10">
    <source>
        <dbReference type="ARBA" id="ARBA00023136"/>
    </source>
</evidence>
<evidence type="ECO:0000256" key="1">
    <source>
        <dbReference type="ARBA" id="ARBA00004479"/>
    </source>
</evidence>
<keyword evidence="8 14" id="KW-0391">Immunity</keyword>
<feature type="transmembrane region" description="Helical" evidence="16">
    <location>
        <begin position="609"/>
        <end position="633"/>
    </location>
</feature>
<keyword evidence="11 14" id="KW-0675">Receptor</keyword>
<dbReference type="InterPro" id="IPR003591">
    <property type="entry name" value="Leu-rich_rpt_typical-subtyp"/>
</dbReference>
<dbReference type="Gene3D" id="3.40.50.10140">
    <property type="entry name" value="Toll/interleukin-1 receptor homology (TIR) domain"/>
    <property type="match status" value="1"/>
</dbReference>
<evidence type="ECO:0000256" key="2">
    <source>
        <dbReference type="ARBA" id="ARBA00009634"/>
    </source>
</evidence>
<accession>A0A3B3SUA6</accession>
<dbReference type="GeneTree" id="ENSGT00940000162201"/>
<evidence type="ECO:0000256" key="3">
    <source>
        <dbReference type="ARBA" id="ARBA00022588"/>
    </source>
</evidence>
<dbReference type="SMART" id="SM00369">
    <property type="entry name" value="LRR_TYP"/>
    <property type="match status" value="9"/>
</dbReference>
<dbReference type="GO" id="GO:0006954">
    <property type="term" value="P:inflammatory response"/>
    <property type="evidence" value="ECO:0007669"/>
    <property type="project" value="UniProtKB-UniRule"/>
</dbReference>
<evidence type="ECO:0000256" key="13">
    <source>
        <dbReference type="ARBA" id="ARBA00023198"/>
    </source>
</evidence>
<dbReference type="AlphaFoldDB" id="A0A3B3SUA6"/>
<dbReference type="Proteomes" id="UP000261540">
    <property type="component" value="Unplaced"/>
</dbReference>
<dbReference type="InterPro" id="IPR032675">
    <property type="entry name" value="LRR_dom_sf"/>
</dbReference>
<dbReference type="STRING" id="1676925.ENSPKIP00000033701"/>
<comment type="similarity">
    <text evidence="2 14">Belongs to the Toll-like receptor family.</text>
</comment>
<keyword evidence="9 16" id="KW-1133">Transmembrane helix</keyword>
<dbReference type="Ensembl" id="ENSPKIT00000014594.1">
    <property type="protein sequence ID" value="ENSPKIP00000033701.1"/>
    <property type="gene ID" value="ENSPKIG00000013318.1"/>
</dbReference>
<dbReference type="InterPro" id="IPR000483">
    <property type="entry name" value="Cys-rich_flank_reg_C"/>
</dbReference>
<keyword evidence="7" id="KW-0677">Repeat</keyword>
<evidence type="ECO:0000259" key="17">
    <source>
        <dbReference type="PROSITE" id="PS50104"/>
    </source>
</evidence>
<evidence type="ECO:0000256" key="7">
    <source>
        <dbReference type="ARBA" id="ARBA00022737"/>
    </source>
</evidence>
<dbReference type="SUPFAM" id="SSF52058">
    <property type="entry name" value="L domain-like"/>
    <property type="match status" value="1"/>
</dbReference>
<feature type="domain" description="TIR" evidence="17">
    <location>
        <begin position="663"/>
        <end position="805"/>
    </location>
</feature>
<dbReference type="InterPro" id="IPR017241">
    <property type="entry name" value="Toll-like_receptor"/>
</dbReference>
<proteinExistence type="inferred from homology"/>
<dbReference type="InterPro" id="IPR035897">
    <property type="entry name" value="Toll_tir_struct_dom_sf"/>
</dbReference>
<organism evidence="18 19">
    <name type="scientific">Paramormyrops kingsleyae</name>
    <dbReference type="NCBI Taxonomy" id="1676925"/>
    <lineage>
        <taxon>Eukaryota</taxon>
        <taxon>Metazoa</taxon>
        <taxon>Chordata</taxon>
        <taxon>Craniata</taxon>
        <taxon>Vertebrata</taxon>
        <taxon>Euteleostomi</taxon>
        <taxon>Actinopterygii</taxon>
        <taxon>Neopterygii</taxon>
        <taxon>Teleostei</taxon>
        <taxon>Osteoglossocephala</taxon>
        <taxon>Osteoglossomorpha</taxon>
        <taxon>Osteoglossiformes</taxon>
        <taxon>Mormyridae</taxon>
        <taxon>Paramormyrops</taxon>
    </lineage>
</organism>
<evidence type="ECO:0000256" key="9">
    <source>
        <dbReference type="ARBA" id="ARBA00022989"/>
    </source>
</evidence>
<keyword evidence="19" id="KW-1185">Reference proteome</keyword>
<dbReference type="InterPro" id="IPR000157">
    <property type="entry name" value="TIR_dom"/>
</dbReference>
<reference evidence="18" key="2">
    <citation type="submission" date="2025-09" db="UniProtKB">
        <authorList>
            <consortium name="Ensembl"/>
        </authorList>
    </citation>
    <scope>IDENTIFICATION</scope>
</reference>